<name>A0A1M5SWI3_9FLAO</name>
<evidence type="ECO:0000313" key="3">
    <source>
        <dbReference type="Proteomes" id="UP000184071"/>
    </source>
</evidence>
<dbReference type="InterPro" id="IPR007409">
    <property type="entry name" value="Restrct_endonuc_type1_HsdR_N"/>
</dbReference>
<dbReference type="STRING" id="370979.SAMN05443663_107232"/>
<dbReference type="GO" id="GO:0009307">
    <property type="term" value="P:DNA restriction-modification system"/>
    <property type="evidence" value="ECO:0007669"/>
    <property type="project" value="UniProtKB-KW"/>
</dbReference>
<keyword evidence="3" id="KW-1185">Reference proteome</keyword>
<evidence type="ECO:0000313" key="2">
    <source>
        <dbReference type="EMBL" id="SHH42443.1"/>
    </source>
</evidence>
<dbReference type="PIRSF" id="PIRSF035009">
    <property type="entry name" value="UCP035009_HSDR_N"/>
    <property type="match status" value="1"/>
</dbReference>
<sequence>MEMNIQLKSLADKINQLKSKIETEESTKHAFVLPFIHVLGYDAFNPLEVVPEFTADLGLKKGEKVDYAIFQNGEPIIIVECKSWKEKLTVHNSQLFRYFHVTKTRFALLTNGIHYQFFTDLDDQNKMDEKPFLEFDICNLKENTINEIAKFHKANFDVDNIVSNASSLKYIKEIKKLISSELESPSNDFTKLFAGKIYTGRLTEKVVDEFKDLVQKSVSQFINDKINDRLNAALTKETIKQQDEETITVEDDNKIITTEEELDGYRIVVAILRRKLPVSRIVYRDTQSYFGILLDDNNRKPLCRLHLNGGKKYLSLFNNNKTESKVSIASIDDIYQYENELLETVSLYETELNPV</sequence>
<dbReference type="AlphaFoldDB" id="A0A1M5SWI3"/>
<dbReference type="Proteomes" id="UP000184071">
    <property type="component" value="Unassembled WGS sequence"/>
</dbReference>
<dbReference type="RefSeq" id="WP_073417189.1">
    <property type="nucleotide sequence ID" value="NZ_FQWC01000007.1"/>
</dbReference>
<organism evidence="2 3">
    <name type="scientific">Flavobacterium defluvii</name>
    <dbReference type="NCBI Taxonomy" id="370979"/>
    <lineage>
        <taxon>Bacteria</taxon>
        <taxon>Pseudomonadati</taxon>
        <taxon>Bacteroidota</taxon>
        <taxon>Flavobacteriia</taxon>
        <taxon>Flavobacteriales</taxon>
        <taxon>Flavobacteriaceae</taxon>
        <taxon>Flavobacterium</taxon>
    </lineage>
</organism>
<feature type="domain" description="Restriction endonuclease type I HsdR N-terminal" evidence="1">
    <location>
        <begin position="45"/>
        <end position="126"/>
    </location>
</feature>
<protein>
    <recommendedName>
        <fullName evidence="1">Restriction endonuclease type I HsdR N-terminal domain-containing protein</fullName>
    </recommendedName>
</protein>
<gene>
    <name evidence="2" type="ORF">SAMN05443663_107232</name>
</gene>
<proteinExistence type="predicted"/>
<accession>A0A1M5SWI3</accession>
<reference evidence="3" key="1">
    <citation type="submission" date="2016-11" db="EMBL/GenBank/DDBJ databases">
        <authorList>
            <person name="Varghese N."/>
            <person name="Submissions S."/>
        </authorList>
    </citation>
    <scope>NUCLEOTIDE SEQUENCE [LARGE SCALE GENOMIC DNA]</scope>
    <source>
        <strain evidence="3">DSM 17963</strain>
    </source>
</reference>
<dbReference type="OrthoDB" id="9148007at2"/>
<dbReference type="InterPro" id="IPR017035">
    <property type="entry name" value="UCP035009_HsdR_All3000-type"/>
</dbReference>
<dbReference type="GO" id="GO:0009035">
    <property type="term" value="F:type I site-specific deoxyribonuclease activity"/>
    <property type="evidence" value="ECO:0007669"/>
    <property type="project" value="UniProtKB-EC"/>
</dbReference>
<dbReference type="EMBL" id="FQWC01000007">
    <property type="protein sequence ID" value="SHH42443.1"/>
    <property type="molecule type" value="Genomic_DNA"/>
</dbReference>
<dbReference type="GO" id="GO:0005524">
    <property type="term" value="F:ATP binding"/>
    <property type="evidence" value="ECO:0007669"/>
    <property type="project" value="UniProtKB-KW"/>
</dbReference>
<dbReference type="Gene3D" id="3.90.1570.30">
    <property type="match status" value="1"/>
</dbReference>
<dbReference type="GO" id="GO:0003677">
    <property type="term" value="F:DNA binding"/>
    <property type="evidence" value="ECO:0007669"/>
    <property type="project" value="UniProtKB-KW"/>
</dbReference>
<dbReference type="Pfam" id="PF04313">
    <property type="entry name" value="HSDR_N"/>
    <property type="match status" value="1"/>
</dbReference>
<evidence type="ECO:0000259" key="1">
    <source>
        <dbReference type="Pfam" id="PF04313"/>
    </source>
</evidence>